<organism evidence="3 4">
    <name type="scientific">Kibdelosporangium banguiense</name>
    <dbReference type="NCBI Taxonomy" id="1365924"/>
    <lineage>
        <taxon>Bacteria</taxon>
        <taxon>Bacillati</taxon>
        <taxon>Actinomycetota</taxon>
        <taxon>Actinomycetes</taxon>
        <taxon>Pseudonocardiales</taxon>
        <taxon>Pseudonocardiaceae</taxon>
        <taxon>Kibdelosporangium</taxon>
    </lineage>
</organism>
<reference evidence="3 4" key="1">
    <citation type="submission" date="2021-03" db="EMBL/GenBank/DDBJ databases">
        <title>Sequencing the genomes of 1000 actinobacteria strains.</title>
        <authorList>
            <person name="Klenk H.-P."/>
        </authorList>
    </citation>
    <scope>NUCLEOTIDE SEQUENCE [LARGE SCALE GENOMIC DNA]</scope>
    <source>
        <strain evidence="3 4">DSM 46670</strain>
    </source>
</reference>
<keyword evidence="4" id="KW-1185">Reference proteome</keyword>
<evidence type="ECO:0000256" key="1">
    <source>
        <dbReference type="SAM" id="MobiDB-lite"/>
    </source>
</evidence>
<feature type="region of interest" description="Disordered" evidence="1">
    <location>
        <begin position="1"/>
        <end position="22"/>
    </location>
</feature>
<evidence type="ECO:0000313" key="4">
    <source>
        <dbReference type="Proteomes" id="UP001519332"/>
    </source>
</evidence>
<dbReference type="InterPro" id="IPR007278">
    <property type="entry name" value="DUF397"/>
</dbReference>
<proteinExistence type="predicted"/>
<feature type="domain" description="DUF397" evidence="2">
    <location>
        <begin position="9"/>
        <end position="62"/>
    </location>
</feature>
<comment type="caution">
    <text evidence="3">The sequence shown here is derived from an EMBL/GenBank/DDBJ whole genome shotgun (WGS) entry which is preliminary data.</text>
</comment>
<dbReference type="RefSeq" id="WP_209633331.1">
    <property type="nucleotide sequence ID" value="NZ_JAGINW010000001.1"/>
</dbReference>
<evidence type="ECO:0000259" key="2">
    <source>
        <dbReference type="Pfam" id="PF04149"/>
    </source>
</evidence>
<name>A0ABS4T5P4_9PSEU</name>
<protein>
    <recommendedName>
        <fullName evidence="2">DUF397 domain-containing protein</fullName>
    </recommendedName>
</protein>
<dbReference type="Proteomes" id="UP001519332">
    <property type="component" value="Unassembled WGS sequence"/>
</dbReference>
<gene>
    <name evidence="3" type="ORF">JOF56_000138</name>
</gene>
<dbReference type="EMBL" id="JAGINW010000001">
    <property type="protein sequence ID" value="MBP2319753.1"/>
    <property type="molecule type" value="Genomic_DNA"/>
</dbReference>
<evidence type="ECO:0000313" key="3">
    <source>
        <dbReference type="EMBL" id="MBP2319753.1"/>
    </source>
</evidence>
<accession>A0ABS4T5P4</accession>
<sequence length="64" mass="6679">MTSKEFTGTWRKPSRSGGGGAQCVEARCTSATAREVRDSKAPLAGSLAFGGSAWAAFLTEVRRG</sequence>
<dbReference type="Pfam" id="PF04149">
    <property type="entry name" value="DUF397"/>
    <property type="match status" value="1"/>
</dbReference>